<protein>
    <submittedName>
        <fullName evidence="2">Uncharacterized protein</fullName>
    </submittedName>
</protein>
<proteinExistence type="predicted"/>
<keyword evidence="3" id="KW-1185">Reference proteome</keyword>
<organism evidence="2 3">
    <name type="scientific">Olpidium bornovanus</name>
    <dbReference type="NCBI Taxonomy" id="278681"/>
    <lineage>
        <taxon>Eukaryota</taxon>
        <taxon>Fungi</taxon>
        <taxon>Fungi incertae sedis</taxon>
        <taxon>Olpidiomycota</taxon>
        <taxon>Olpidiomycotina</taxon>
        <taxon>Olpidiomycetes</taxon>
        <taxon>Olpidiales</taxon>
        <taxon>Olpidiaceae</taxon>
        <taxon>Olpidium</taxon>
    </lineage>
</organism>
<evidence type="ECO:0000256" key="1">
    <source>
        <dbReference type="SAM" id="MobiDB-lite"/>
    </source>
</evidence>
<evidence type="ECO:0000313" key="2">
    <source>
        <dbReference type="EMBL" id="KAG5458092.1"/>
    </source>
</evidence>
<evidence type="ECO:0000313" key="3">
    <source>
        <dbReference type="Proteomes" id="UP000673691"/>
    </source>
</evidence>
<reference evidence="2 3" key="1">
    <citation type="journal article" name="Sci. Rep.">
        <title>Genome-scale phylogenetic analyses confirm Olpidium as the closest living zoosporic fungus to the non-flagellated, terrestrial fungi.</title>
        <authorList>
            <person name="Chang Y."/>
            <person name="Rochon D."/>
            <person name="Sekimoto S."/>
            <person name="Wang Y."/>
            <person name="Chovatia M."/>
            <person name="Sandor L."/>
            <person name="Salamov A."/>
            <person name="Grigoriev I.V."/>
            <person name="Stajich J.E."/>
            <person name="Spatafora J.W."/>
        </authorList>
    </citation>
    <scope>NUCLEOTIDE SEQUENCE [LARGE SCALE GENOMIC DNA]</scope>
    <source>
        <strain evidence="2">S191</strain>
    </source>
</reference>
<dbReference type="Proteomes" id="UP000673691">
    <property type="component" value="Unassembled WGS sequence"/>
</dbReference>
<dbReference type="EMBL" id="JAEFCI010008995">
    <property type="protein sequence ID" value="KAG5458092.1"/>
    <property type="molecule type" value="Genomic_DNA"/>
</dbReference>
<accession>A0A8H8DHG5</accession>
<comment type="caution">
    <text evidence="2">The sequence shown here is derived from an EMBL/GenBank/DDBJ whole genome shotgun (WGS) entry which is preliminary data.</text>
</comment>
<gene>
    <name evidence="2" type="ORF">BJ554DRAFT_1761</name>
</gene>
<sequence length="73" mass="7303">MRELGAAAPPAGPPPSFPSVSLWPSAGTSPSCLRQELDGKGPRGAAGKPSEKAQRSVVRGGQGAPATPPRGRC</sequence>
<name>A0A8H8DHG5_9FUNG</name>
<feature type="region of interest" description="Disordered" evidence="1">
    <location>
        <begin position="1"/>
        <end position="73"/>
    </location>
</feature>
<dbReference type="AlphaFoldDB" id="A0A8H8DHG5"/>